<name>A0A0Q2V4J2_VIBFU</name>
<dbReference type="InterPro" id="IPR005135">
    <property type="entry name" value="Endo/exonuclease/phosphatase"/>
</dbReference>
<dbReference type="GO" id="GO:0016787">
    <property type="term" value="F:hydrolase activity"/>
    <property type="evidence" value="ECO:0007669"/>
    <property type="project" value="UniProtKB-KW"/>
</dbReference>
<evidence type="ECO:0000313" key="3">
    <source>
        <dbReference type="Proteomes" id="UP000051221"/>
    </source>
</evidence>
<feature type="domain" description="Endonuclease/exonuclease/phosphatase" evidence="1">
    <location>
        <begin position="2"/>
        <end position="255"/>
    </location>
</feature>
<keyword evidence="2" id="KW-0378">Hydrolase</keyword>
<reference evidence="2 3" key="1">
    <citation type="submission" date="2015-08" db="EMBL/GenBank/DDBJ databases">
        <title>Antibacterial properties of a collection of Vibrionaceae strains.</title>
        <authorList>
            <person name="Giubergia S."/>
        </authorList>
    </citation>
    <scope>NUCLEOTIDE SEQUENCE [LARGE SCALE GENOMIC DNA]</scope>
    <source>
        <strain evidence="2 3">S0821</strain>
    </source>
</reference>
<evidence type="ECO:0000313" key="2">
    <source>
        <dbReference type="EMBL" id="KQH87696.1"/>
    </source>
</evidence>
<organism evidence="2 3">
    <name type="scientific">Vibrio furnissii</name>
    <dbReference type="NCBI Taxonomy" id="29494"/>
    <lineage>
        <taxon>Bacteria</taxon>
        <taxon>Pseudomonadati</taxon>
        <taxon>Pseudomonadota</taxon>
        <taxon>Gammaproteobacteria</taxon>
        <taxon>Vibrionales</taxon>
        <taxon>Vibrionaceae</taxon>
        <taxon>Vibrio</taxon>
    </lineage>
</organism>
<dbReference type="InterPro" id="IPR036691">
    <property type="entry name" value="Endo/exonu/phosph_ase_sf"/>
</dbReference>
<evidence type="ECO:0000259" key="1">
    <source>
        <dbReference type="Pfam" id="PF03372"/>
    </source>
</evidence>
<dbReference type="EMBL" id="LKHS01000002">
    <property type="protein sequence ID" value="KQH87696.1"/>
    <property type="molecule type" value="Genomic_DNA"/>
</dbReference>
<dbReference type="Proteomes" id="UP000051221">
    <property type="component" value="Unassembled WGS sequence"/>
</dbReference>
<proteinExistence type="predicted"/>
<keyword evidence="3" id="KW-1185">Reference proteome</keyword>
<accession>A0A0Q2V4J2</accession>
<dbReference type="InParanoid" id="A0A0Q2V4J2"/>
<dbReference type="Pfam" id="PF03372">
    <property type="entry name" value="Exo_endo_phos"/>
    <property type="match status" value="1"/>
</dbReference>
<sequence>MTLNASAPVDKSKRTSEDFAALSQHFHTVNSDVLAFQEVDSVQAIQNVVGSAYQIVLSDRAQPAHEQHQFKDLNQYTGFAVRNTVPFSDPADVDLYGKSHHKLRFAAYIVLYPDSPQPVHTLSVHLKAGCSGKFRANQTSCQTLLTQGKALNAWIKQREANQQAYVILGDFNHNLAYRGDWLWQTMTQGTLIEPTLVSRQTPATCKVRSRQQPNQLHQFRSLIDHIIISPTLKASATKQVNFESQDVLRYALSDHCPLRSELQW</sequence>
<dbReference type="AlphaFoldDB" id="A0A0Q2V4J2"/>
<dbReference type="SUPFAM" id="SSF56219">
    <property type="entry name" value="DNase I-like"/>
    <property type="match status" value="1"/>
</dbReference>
<dbReference type="Gene3D" id="3.60.10.10">
    <property type="entry name" value="Endonuclease/exonuclease/phosphatase"/>
    <property type="match status" value="1"/>
</dbReference>
<gene>
    <name evidence="2" type="ORF">AMR76_02875</name>
</gene>
<comment type="caution">
    <text evidence="2">The sequence shown here is derived from an EMBL/GenBank/DDBJ whole genome shotgun (WGS) entry which is preliminary data.</text>
</comment>
<protein>
    <submittedName>
        <fullName evidence="2">Hydrolase</fullName>
    </submittedName>
</protein>